<dbReference type="EMBL" id="KB644409">
    <property type="protein sequence ID" value="EPS26398.1"/>
    <property type="molecule type" value="Genomic_DNA"/>
</dbReference>
<dbReference type="PhylomeDB" id="S8AKQ8"/>
<accession>S8AKQ8</accession>
<dbReference type="HOGENOM" id="CLU_034859_1_0_1"/>
<name>S8AKQ8_PENO1</name>
<feature type="compositionally biased region" description="Polar residues" evidence="1">
    <location>
        <begin position="1"/>
        <end position="10"/>
    </location>
</feature>
<proteinExistence type="predicted"/>
<feature type="transmembrane region" description="Helical" evidence="2">
    <location>
        <begin position="203"/>
        <end position="224"/>
    </location>
</feature>
<evidence type="ECO:0000256" key="2">
    <source>
        <dbReference type="SAM" id="Phobius"/>
    </source>
</evidence>
<sequence length="514" mass="57823">MATSHTSLETLLTAHPTRPTPSSSEFDMQHAFLTPDSRAATDVELADLESPPSVLPKLLQISTRTSAPEGTESSDGSVTLVRRRGRFRLLHQRQYENSLLAGVGYLELANAADFAANVWNQIPVPRFAAVLMGIGGTCALCMVFVAAQDFRLSLRNAKLLRAERERLQHQRAKCSSHQETAKYLQSRIGVNTRELGTEVVDRIVMDLLMGFGSMLVGVGTWMAVGGANHRVFIASNLLSGYIGNGLAALFGLINGIWSGYLIHRFQQQLQAVRLSCPDDEIKRRLHYRLRQFQWHSTVNGINGLVAGAASMVTAERWWGYVMLIPCIVSLIAVNFFWRKKLGYDRPLFDQDPQVSFESHLLIEDLQLAISMQHQLAESHKTLPSALVDVQSLESILRFLETQGMMENYSKWLTRDKKTKEILSEVLSHTADSTELTISVHTILQLSTKSSRNAIILKEHACRFIRREGKQIFIYRERYLLEVLSFAIWQDQKLQFAENKAEILPMNGTLILPSS</sequence>
<keyword evidence="2" id="KW-1133">Transmembrane helix</keyword>
<evidence type="ECO:0000256" key="1">
    <source>
        <dbReference type="SAM" id="MobiDB-lite"/>
    </source>
</evidence>
<evidence type="ECO:0000313" key="4">
    <source>
        <dbReference type="Proteomes" id="UP000019376"/>
    </source>
</evidence>
<feature type="transmembrane region" description="Helical" evidence="2">
    <location>
        <begin position="317"/>
        <end position="337"/>
    </location>
</feature>
<dbReference type="OrthoDB" id="5089392at2759"/>
<keyword evidence="2" id="KW-0812">Transmembrane</keyword>
<dbReference type="STRING" id="933388.S8AKQ8"/>
<dbReference type="Proteomes" id="UP000019376">
    <property type="component" value="Unassembled WGS sequence"/>
</dbReference>
<evidence type="ECO:0000313" key="3">
    <source>
        <dbReference type="EMBL" id="EPS26398.1"/>
    </source>
</evidence>
<keyword evidence="2" id="KW-0472">Membrane</keyword>
<dbReference type="eggNOG" id="ENOG502SQ7E">
    <property type="taxonomic scope" value="Eukaryota"/>
</dbReference>
<reference evidence="3 4" key="1">
    <citation type="journal article" date="2013" name="PLoS ONE">
        <title>Genomic and secretomic analyses reveal unique features of the lignocellulolytic enzyme system of Penicillium decumbens.</title>
        <authorList>
            <person name="Liu G."/>
            <person name="Zhang L."/>
            <person name="Wei X."/>
            <person name="Zou G."/>
            <person name="Qin Y."/>
            <person name="Ma L."/>
            <person name="Li J."/>
            <person name="Zheng H."/>
            <person name="Wang S."/>
            <person name="Wang C."/>
            <person name="Xun L."/>
            <person name="Zhao G.-P."/>
            <person name="Zhou Z."/>
            <person name="Qu Y."/>
        </authorList>
    </citation>
    <scope>NUCLEOTIDE SEQUENCE [LARGE SCALE GENOMIC DNA]</scope>
    <source>
        <strain evidence="4">114-2 / CGMCC 5302</strain>
    </source>
</reference>
<protein>
    <recommendedName>
        <fullName evidence="5">Integral membrane protein</fullName>
    </recommendedName>
</protein>
<dbReference type="AlphaFoldDB" id="S8AKQ8"/>
<gene>
    <name evidence="3" type="ORF">PDE_01334</name>
</gene>
<evidence type="ECO:0008006" key="5">
    <source>
        <dbReference type="Google" id="ProtNLM"/>
    </source>
</evidence>
<feature type="region of interest" description="Disordered" evidence="1">
    <location>
        <begin position="1"/>
        <end position="26"/>
    </location>
</feature>
<organism evidence="3 4">
    <name type="scientific">Penicillium oxalicum (strain 114-2 / CGMCC 5302)</name>
    <name type="common">Penicillium decumbens</name>
    <dbReference type="NCBI Taxonomy" id="933388"/>
    <lineage>
        <taxon>Eukaryota</taxon>
        <taxon>Fungi</taxon>
        <taxon>Dikarya</taxon>
        <taxon>Ascomycota</taxon>
        <taxon>Pezizomycotina</taxon>
        <taxon>Eurotiomycetes</taxon>
        <taxon>Eurotiomycetidae</taxon>
        <taxon>Eurotiales</taxon>
        <taxon>Aspergillaceae</taxon>
        <taxon>Penicillium</taxon>
    </lineage>
</organism>
<feature type="transmembrane region" description="Helical" evidence="2">
    <location>
        <begin position="292"/>
        <end position="311"/>
    </location>
</feature>
<keyword evidence="4" id="KW-1185">Reference proteome</keyword>
<feature type="transmembrane region" description="Helical" evidence="2">
    <location>
        <begin position="127"/>
        <end position="147"/>
    </location>
</feature>
<feature type="transmembrane region" description="Helical" evidence="2">
    <location>
        <begin position="244"/>
        <end position="263"/>
    </location>
</feature>